<gene>
    <name evidence="4" type="ORF">KDA10_01545</name>
</gene>
<dbReference type="AlphaFoldDB" id="A0A955E0G3"/>
<comment type="caution">
    <text evidence="4">The sequence shown here is derived from an EMBL/GenBank/DDBJ whole genome shotgun (WGS) entry which is preliminary data.</text>
</comment>
<dbReference type="EMBL" id="JAGQNY010000005">
    <property type="protein sequence ID" value="MCA9302035.1"/>
    <property type="molecule type" value="Genomic_DNA"/>
</dbReference>
<evidence type="ECO:0000313" key="5">
    <source>
        <dbReference type="Proteomes" id="UP000714817"/>
    </source>
</evidence>
<reference evidence="4" key="1">
    <citation type="submission" date="2020-04" db="EMBL/GenBank/DDBJ databases">
        <authorList>
            <person name="Zhang T."/>
        </authorList>
    </citation>
    <scope>NUCLEOTIDE SEQUENCE</scope>
    <source>
        <strain evidence="4">HKST-UBA80</strain>
    </source>
</reference>
<evidence type="ECO:0000256" key="1">
    <source>
        <dbReference type="SAM" id="Phobius"/>
    </source>
</evidence>
<evidence type="ECO:0000313" key="4">
    <source>
        <dbReference type="EMBL" id="MCA9302035.1"/>
    </source>
</evidence>
<dbReference type="InterPro" id="IPR035328">
    <property type="entry name" value="DUF3048_C"/>
</dbReference>
<dbReference type="Proteomes" id="UP000714817">
    <property type="component" value="Unassembled WGS sequence"/>
</dbReference>
<dbReference type="InterPro" id="IPR023158">
    <property type="entry name" value="YerB-like_sf"/>
</dbReference>
<feature type="domain" description="DUF3048" evidence="3">
    <location>
        <begin position="258"/>
        <end position="378"/>
    </location>
</feature>
<evidence type="ECO:0000259" key="2">
    <source>
        <dbReference type="Pfam" id="PF11258"/>
    </source>
</evidence>
<keyword evidence="1" id="KW-0472">Membrane</keyword>
<dbReference type="SUPFAM" id="SSF159774">
    <property type="entry name" value="YerB-like"/>
    <property type="match status" value="1"/>
</dbReference>
<protein>
    <submittedName>
        <fullName evidence="4">DUF3048 domain-containing protein</fullName>
    </submittedName>
</protein>
<accession>A0A955E0G3</accession>
<evidence type="ECO:0000259" key="3">
    <source>
        <dbReference type="Pfam" id="PF17479"/>
    </source>
</evidence>
<dbReference type="Gene3D" id="3.50.90.10">
    <property type="entry name" value="YerB-like"/>
    <property type="match status" value="1"/>
</dbReference>
<sequence length="391" mass="44371">MEIDNTQLYSSGLVQPQPKKKIDKKNLTIFIIAFAIPVILGLIGYYVYSVKARNPIDLKSPLSRSQNDGSQKADVMNPLTGVLYTPFAAQEWLDNRPLAVMVNNHVDARPQSGLIYTDVVYEIVAEGGITRFIAFFLTNTPEKIGPVRSARHYFFIPVKELGDAMIMHIGWSPQAIEAIDTWPVRSLFKGGADFWRDNPRNVATEHTAFVNGKYLREVGNELGWEGKREITPWKFKDETIPPVANEIGLVGEFEPIQVNFWYEGDYTAIWKYNRDTNSYLRFSGFDLEGNPIPLFDQEQTTTQVSAKNLIVLYVTELSIDGDDKNRLDYELVGSGQGVVFIDGTSIPVTWSKASRDDRTMLYDESGNEVVFNRGNFWIMVVPDRNIDQVIY</sequence>
<name>A0A955E0G3_UNCKA</name>
<feature type="transmembrane region" description="Helical" evidence="1">
    <location>
        <begin position="27"/>
        <end position="48"/>
    </location>
</feature>
<feature type="domain" description="DUF3048" evidence="2">
    <location>
        <begin position="89"/>
        <end position="223"/>
    </location>
</feature>
<proteinExistence type="predicted"/>
<dbReference type="Pfam" id="PF11258">
    <property type="entry name" value="DUF3048"/>
    <property type="match status" value="1"/>
</dbReference>
<keyword evidence="1" id="KW-1133">Transmembrane helix</keyword>
<keyword evidence="1" id="KW-0812">Transmembrane</keyword>
<dbReference type="InterPro" id="IPR021416">
    <property type="entry name" value="DUF3048_N"/>
</dbReference>
<organism evidence="4 5">
    <name type="scientific">candidate division WWE3 bacterium</name>
    <dbReference type="NCBI Taxonomy" id="2053526"/>
    <lineage>
        <taxon>Bacteria</taxon>
        <taxon>Katanobacteria</taxon>
    </lineage>
</organism>
<reference evidence="4" key="2">
    <citation type="journal article" date="2021" name="Microbiome">
        <title>Successional dynamics and alternative stable states in a saline activated sludge microbial community over 9 years.</title>
        <authorList>
            <person name="Wang Y."/>
            <person name="Ye J."/>
            <person name="Ju F."/>
            <person name="Liu L."/>
            <person name="Boyd J.A."/>
            <person name="Deng Y."/>
            <person name="Parks D.H."/>
            <person name="Jiang X."/>
            <person name="Yin X."/>
            <person name="Woodcroft B.J."/>
            <person name="Tyson G.W."/>
            <person name="Hugenholtz P."/>
            <person name="Polz M.F."/>
            <person name="Zhang T."/>
        </authorList>
    </citation>
    <scope>NUCLEOTIDE SEQUENCE</scope>
    <source>
        <strain evidence="4">HKST-UBA80</strain>
    </source>
</reference>
<dbReference type="Pfam" id="PF17479">
    <property type="entry name" value="DUF3048_C"/>
    <property type="match status" value="1"/>
</dbReference>